<name>A0A640KBX6_LEITA</name>
<dbReference type="Proteomes" id="UP000419144">
    <property type="component" value="Unassembled WGS sequence"/>
</dbReference>
<reference evidence="1" key="1">
    <citation type="submission" date="2019-11" db="EMBL/GenBank/DDBJ databases">
        <title>Leishmania tarentolae CDS.</title>
        <authorList>
            <person name="Goto Y."/>
            <person name="Yamagishi J."/>
        </authorList>
    </citation>
    <scope>NUCLEOTIDE SEQUENCE [LARGE SCALE GENOMIC DNA]</scope>
    <source>
        <strain evidence="1">Parrot Tar II</strain>
    </source>
</reference>
<comment type="caution">
    <text evidence="1">The sequence shown here is derived from an EMBL/GenBank/DDBJ whole genome shotgun (WGS) entry which is preliminary data.</text>
</comment>
<dbReference type="AlphaFoldDB" id="A0A640KBX6"/>
<organism evidence="1 2">
    <name type="scientific">Leishmania tarentolae</name>
    <name type="common">Sauroleishmania tarentolae</name>
    <dbReference type="NCBI Taxonomy" id="5689"/>
    <lineage>
        <taxon>Eukaryota</taxon>
        <taxon>Discoba</taxon>
        <taxon>Euglenozoa</taxon>
        <taxon>Kinetoplastea</taxon>
        <taxon>Metakinetoplastina</taxon>
        <taxon>Trypanosomatida</taxon>
        <taxon>Trypanosomatidae</taxon>
        <taxon>Leishmaniinae</taxon>
        <taxon>Leishmania</taxon>
        <taxon>lizard Leishmania</taxon>
    </lineage>
</organism>
<keyword evidence="2" id="KW-1185">Reference proteome</keyword>
<evidence type="ECO:0000313" key="1">
    <source>
        <dbReference type="EMBL" id="GET86635.1"/>
    </source>
</evidence>
<gene>
    <name evidence="1" type="ORF">LtaPh_1102951</name>
</gene>
<accession>A0A640KBX6</accession>
<dbReference type="EMBL" id="BLBS01000013">
    <property type="protein sequence ID" value="GET86635.1"/>
    <property type="molecule type" value="Genomic_DNA"/>
</dbReference>
<proteinExistence type="predicted"/>
<evidence type="ECO:0000313" key="2">
    <source>
        <dbReference type="Proteomes" id="UP000419144"/>
    </source>
</evidence>
<dbReference type="VEuPathDB" id="TriTrypDB:LtaPh_1102951"/>
<protein>
    <submittedName>
        <fullName evidence="1">NADH-cytochrome b5 reductase-like protein</fullName>
    </submittedName>
</protein>
<sequence>MMCPVNIVLPAVAVGDPGAPMRTSSMICEEVRRHTELIHLRAGVAHVFEKAAVTVEGPLPVAIVSNGADAATQKRQHRLRPTDEKLRAVRLDLRRSVAADASAGFHNANWRRQRCRNSFGVDVPDVHILLHRRGTFPSPPTGQYVVRDLNTVLVAFCILLEEGILEGDVSGCVVAVEEAELSVIGLVLVNDVHELQCHGGAGSGAHKTEFLEGVRLVWELLHPSPKIHDVSRFEVTQASGHASGVTVLDRELDEAAFVGVADRGVPPGERGELAHVPTYHAHRADRRITGVVVAVRQRKAIDKHLAPRLSVLLHQGDRYRRCTPAPPLRQRPSLLRGLQHKLVHRVAHTKRCRDHCGHAGQVALIHVVQHTVNNSRDVLQDEGPPLWRRSSAAPLRMGLPRIRRAGGRPGVAAALLMVVLEIRKRTGPIPLCTPLVGRATTRQLLFPWPWRHPLRWW</sequence>